<proteinExistence type="predicted"/>
<protein>
    <recommendedName>
        <fullName evidence="3">Lipocalin-like domain-containing protein</fullName>
    </recommendedName>
</protein>
<dbReference type="RefSeq" id="WP_010048892.1">
    <property type="nucleotide sequence ID" value="NZ_CP025958.1"/>
</dbReference>
<evidence type="ECO:0008006" key="3">
    <source>
        <dbReference type="Google" id="ProtNLM"/>
    </source>
</evidence>
<gene>
    <name evidence="1" type="ORF">C1280_05075</name>
</gene>
<keyword evidence="2" id="KW-1185">Reference proteome</keyword>
<dbReference type="AlphaFoldDB" id="A0A2Z3GRQ1"/>
<dbReference type="KEGG" id="gog:C1280_05075"/>
<evidence type="ECO:0000313" key="1">
    <source>
        <dbReference type="EMBL" id="AWM36453.1"/>
    </source>
</evidence>
<dbReference type="EMBL" id="CP025958">
    <property type="protein sequence ID" value="AWM36453.1"/>
    <property type="molecule type" value="Genomic_DNA"/>
</dbReference>
<sequence>MRTFALGWMVVFAPTLSSAPVPRPAIDPNLVGRWKMVGYSPDLSKTPIRPSFLPVGIDLVYVFRDDGRLELRNEFSYASPDVRTGTYEVFHSEVRHTATWDRDRGKVLTMRIERLSPGRVVLTEDGTTLEFERIEIAPAPRAVVGK</sequence>
<dbReference type="Proteomes" id="UP000245802">
    <property type="component" value="Chromosome"/>
</dbReference>
<reference evidence="1 2" key="1">
    <citation type="submission" date="2018-01" db="EMBL/GenBank/DDBJ databases">
        <title>G. obscuriglobus.</title>
        <authorList>
            <person name="Franke J."/>
            <person name="Blomberg W."/>
            <person name="Selmecki A."/>
        </authorList>
    </citation>
    <scope>NUCLEOTIDE SEQUENCE [LARGE SCALE GENOMIC DNA]</scope>
    <source>
        <strain evidence="1 2">DSM 5831</strain>
    </source>
</reference>
<evidence type="ECO:0000313" key="2">
    <source>
        <dbReference type="Proteomes" id="UP000245802"/>
    </source>
</evidence>
<name>A0A2Z3GRQ1_9BACT</name>
<organism evidence="1 2">
    <name type="scientific">Gemmata obscuriglobus</name>
    <dbReference type="NCBI Taxonomy" id="114"/>
    <lineage>
        <taxon>Bacteria</taxon>
        <taxon>Pseudomonadati</taxon>
        <taxon>Planctomycetota</taxon>
        <taxon>Planctomycetia</taxon>
        <taxon>Gemmatales</taxon>
        <taxon>Gemmataceae</taxon>
        <taxon>Gemmata</taxon>
    </lineage>
</organism>
<accession>A0A2Z3GRQ1</accession>